<sequence length="87" mass="9874">MKVKIRTKDVHFAMPVPVTMIGFVTRLLPDSIFEKLREQTPEPYDCLVTKANISMILSECQDILAENKGLEIVHVEARDGTFISIKL</sequence>
<dbReference type="EMBL" id="ADLN01000075">
    <property type="protein sequence ID" value="EHI59149.1"/>
    <property type="molecule type" value="Genomic_DNA"/>
</dbReference>
<organism evidence="1 2">
    <name type="scientific">Hungatella hathewayi WAL-18680</name>
    <dbReference type="NCBI Taxonomy" id="742737"/>
    <lineage>
        <taxon>Bacteria</taxon>
        <taxon>Bacillati</taxon>
        <taxon>Bacillota</taxon>
        <taxon>Clostridia</taxon>
        <taxon>Lachnospirales</taxon>
        <taxon>Lachnospiraceae</taxon>
        <taxon>Hungatella</taxon>
    </lineage>
</organism>
<evidence type="ECO:0000313" key="1">
    <source>
        <dbReference type="EMBL" id="EHI59149.1"/>
    </source>
</evidence>
<dbReference type="RefSeq" id="WP_006780834.1">
    <property type="nucleotide sequence ID" value="NZ_CP040506.1"/>
</dbReference>
<proteinExistence type="predicted"/>
<dbReference type="AlphaFoldDB" id="G5IH78"/>
<evidence type="ECO:0000313" key="2">
    <source>
        <dbReference type="Proteomes" id="UP000005384"/>
    </source>
</evidence>
<gene>
    <name evidence="1" type="ORF">HMPREF9473_02856</name>
</gene>
<name>G5IH78_9FIRM</name>
<dbReference type="PATRIC" id="fig|742737.3.peg.2861"/>
<keyword evidence="2" id="KW-1185">Reference proteome</keyword>
<comment type="caution">
    <text evidence="1">The sequence shown here is derived from an EMBL/GenBank/DDBJ whole genome shotgun (WGS) entry which is preliminary data.</text>
</comment>
<dbReference type="OrthoDB" id="1973431at2"/>
<protein>
    <submittedName>
        <fullName evidence="1">Uncharacterized protein</fullName>
    </submittedName>
</protein>
<dbReference type="Proteomes" id="UP000005384">
    <property type="component" value="Unassembled WGS sequence"/>
</dbReference>
<reference evidence="1 2" key="1">
    <citation type="submission" date="2011-08" db="EMBL/GenBank/DDBJ databases">
        <title>The Genome Sequence of Clostridium hathewayi WAL-18680.</title>
        <authorList>
            <consortium name="The Broad Institute Genome Sequencing Platform"/>
            <person name="Earl A."/>
            <person name="Ward D."/>
            <person name="Feldgarden M."/>
            <person name="Gevers D."/>
            <person name="Finegold S.M."/>
            <person name="Summanen P.H."/>
            <person name="Molitoris D.R."/>
            <person name="Song M."/>
            <person name="Daigneault M."/>
            <person name="Allen-Vercoe E."/>
            <person name="Young S.K."/>
            <person name="Zeng Q."/>
            <person name="Gargeya S."/>
            <person name="Fitzgerald M."/>
            <person name="Haas B."/>
            <person name="Abouelleil A."/>
            <person name="Alvarado L."/>
            <person name="Arachchi H.M."/>
            <person name="Berlin A."/>
            <person name="Brown A."/>
            <person name="Chapman S.B."/>
            <person name="Chen Z."/>
            <person name="Dunbar C."/>
            <person name="Freedman E."/>
            <person name="Gearin G."/>
            <person name="Gellesch M."/>
            <person name="Goldberg J."/>
            <person name="Griggs A."/>
            <person name="Gujja S."/>
            <person name="Heiman D."/>
            <person name="Howarth C."/>
            <person name="Larson L."/>
            <person name="Lui A."/>
            <person name="MacDonald P.J.P."/>
            <person name="Montmayeur A."/>
            <person name="Murphy C."/>
            <person name="Neiman D."/>
            <person name="Pearson M."/>
            <person name="Priest M."/>
            <person name="Roberts A."/>
            <person name="Saif S."/>
            <person name="Shea T."/>
            <person name="Shenoy N."/>
            <person name="Sisk P."/>
            <person name="Stolte C."/>
            <person name="Sykes S."/>
            <person name="Wortman J."/>
            <person name="Nusbaum C."/>
            <person name="Birren B."/>
        </authorList>
    </citation>
    <scope>NUCLEOTIDE SEQUENCE [LARGE SCALE GENOMIC DNA]</scope>
    <source>
        <strain evidence="1 2">WAL-18680</strain>
    </source>
</reference>
<accession>G5IH78</accession>
<dbReference type="HOGENOM" id="CLU_181467_1_0_9"/>